<dbReference type="SUPFAM" id="SSF161098">
    <property type="entry name" value="MetI-like"/>
    <property type="match status" value="1"/>
</dbReference>
<feature type="transmembrane region" description="Helical" evidence="7">
    <location>
        <begin position="35"/>
        <end position="57"/>
    </location>
</feature>
<evidence type="ECO:0000256" key="4">
    <source>
        <dbReference type="ARBA" id="ARBA00022692"/>
    </source>
</evidence>
<keyword evidence="4 7" id="KW-0812">Transmembrane</keyword>
<dbReference type="InterPro" id="IPR035906">
    <property type="entry name" value="MetI-like_sf"/>
</dbReference>
<evidence type="ECO:0000313" key="9">
    <source>
        <dbReference type="Proteomes" id="UP000257074"/>
    </source>
</evidence>
<feature type="transmembrane region" description="Helical" evidence="7">
    <location>
        <begin position="94"/>
        <end position="118"/>
    </location>
</feature>
<keyword evidence="6 7" id="KW-0472">Membrane</keyword>
<dbReference type="GO" id="GO:0055085">
    <property type="term" value="P:transmembrane transport"/>
    <property type="evidence" value="ECO:0007669"/>
    <property type="project" value="InterPro"/>
</dbReference>
<name>A0A3D8TZE4_BIFLN</name>
<accession>A0A3D8TZE4</accession>
<sequence length="328" mass="36169">MSHGNGSSQGKRQKKQLSNNEKIYEKRIRSGYGRYIVPGAIGTVVILLIPFIANIWISLHSWRGGRSKMKFIGLDNYVKLLGDEKFWTSFSNSLYMIVAMVIIPLLIGLILAAVLFDYIGREFGGKTSSFLRACYYLPQILPVGVAGILWNWILNSQTGAINRILAGLFGMDKTPDWLGDPDLAIYAVMLMLVWSQIGYPVVIFMSALGRVDPELYEAASLDGAGWWRRFSAITLPQIKPEIFVVVLTCTVAALKVFGPVYMLTKGGPQSSTLVPSYYSYINFFGKSQIGYGAAIASVLAIVIAIVASVIMVFQNRSAAREREGALIV</sequence>
<dbReference type="EMBL" id="NJNR01000024">
    <property type="protein sequence ID" value="RDX08627.1"/>
    <property type="molecule type" value="Genomic_DNA"/>
</dbReference>
<evidence type="ECO:0000256" key="1">
    <source>
        <dbReference type="ARBA" id="ARBA00004651"/>
    </source>
</evidence>
<keyword evidence="5 7" id="KW-1133">Transmembrane helix</keyword>
<keyword evidence="3" id="KW-1003">Cell membrane</keyword>
<feature type="transmembrane region" description="Helical" evidence="7">
    <location>
        <begin position="183"/>
        <end position="208"/>
    </location>
</feature>
<dbReference type="GO" id="GO:0005886">
    <property type="term" value="C:plasma membrane"/>
    <property type="evidence" value="ECO:0007669"/>
    <property type="project" value="UniProtKB-SubCell"/>
</dbReference>
<dbReference type="RefSeq" id="WP_080749368.1">
    <property type="nucleotide sequence ID" value="NZ_AP031422.1"/>
</dbReference>
<dbReference type="Proteomes" id="UP000257074">
    <property type="component" value="Unassembled WGS sequence"/>
</dbReference>
<reference evidence="8 9" key="1">
    <citation type="journal article" date="2017" name="Anaerobe">
        <title>Quantification, isolation and characterization of Bifidobacterium from the vaginal microbiomes of reproductive aged women.</title>
        <authorList>
            <person name="Freitas A.C."/>
            <person name="Hill J.E."/>
        </authorList>
    </citation>
    <scope>NUCLEOTIDE SEQUENCE [LARGE SCALE GENOMIC DNA]</scope>
    <source>
        <strain evidence="8 9">N6D05</strain>
    </source>
</reference>
<dbReference type="PROSITE" id="PS50928">
    <property type="entry name" value="ABC_TM1"/>
    <property type="match status" value="1"/>
</dbReference>
<organism evidence="8 9">
    <name type="scientific">Bifidobacterium longum</name>
    <dbReference type="NCBI Taxonomy" id="216816"/>
    <lineage>
        <taxon>Bacteria</taxon>
        <taxon>Bacillati</taxon>
        <taxon>Actinomycetota</taxon>
        <taxon>Actinomycetes</taxon>
        <taxon>Bifidobacteriales</taxon>
        <taxon>Bifidobacteriaceae</taxon>
        <taxon>Bifidobacterium</taxon>
    </lineage>
</organism>
<evidence type="ECO:0000313" key="8">
    <source>
        <dbReference type="EMBL" id="RDX08627.1"/>
    </source>
</evidence>
<comment type="subcellular location">
    <subcellularLocation>
        <location evidence="1 7">Cell membrane</location>
        <topology evidence="1 7">Multi-pass membrane protein</topology>
    </subcellularLocation>
</comment>
<dbReference type="Gene3D" id="1.10.3720.10">
    <property type="entry name" value="MetI-like"/>
    <property type="match status" value="1"/>
</dbReference>
<feature type="transmembrane region" description="Helical" evidence="7">
    <location>
        <begin position="130"/>
        <end position="153"/>
    </location>
</feature>
<dbReference type="PANTHER" id="PTHR30193">
    <property type="entry name" value="ABC TRANSPORTER PERMEASE PROTEIN"/>
    <property type="match status" value="1"/>
</dbReference>
<gene>
    <name evidence="8" type="ORF">CE169_05595</name>
</gene>
<evidence type="ECO:0000256" key="3">
    <source>
        <dbReference type="ARBA" id="ARBA00022475"/>
    </source>
</evidence>
<feature type="transmembrane region" description="Helical" evidence="7">
    <location>
        <begin position="289"/>
        <end position="313"/>
    </location>
</feature>
<dbReference type="Pfam" id="PF00528">
    <property type="entry name" value="BPD_transp_1"/>
    <property type="match status" value="1"/>
</dbReference>
<keyword evidence="2 7" id="KW-0813">Transport</keyword>
<dbReference type="InterPro" id="IPR051393">
    <property type="entry name" value="ABC_transporter_permease"/>
</dbReference>
<proteinExistence type="inferred from homology"/>
<evidence type="ECO:0000256" key="7">
    <source>
        <dbReference type="RuleBase" id="RU363032"/>
    </source>
</evidence>
<evidence type="ECO:0000256" key="6">
    <source>
        <dbReference type="ARBA" id="ARBA00023136"/>
    </source>
</evidence>
<dbReference type="AlphaFoldDB" id="A0A3D8TZE4"/>
<comment type="similarity">
    <text evidence="7">Belongs to the binding-protein-dependent transport system permease family.</text>
</comment>
<evidence type="ECO:0000256" key="2">
    <source>
        <dbReference type="ARBA" id="ARBA00022448"/>
    </source>
</evidence>
<dbReference type="CDD" id="cd06261">
    <property type="entry name" value="TM_PBP2"/>
    <property type="match status" value="1"/>
</dbReference>
<comment type="caution">
    <text evidence="8">The sequence shown here is derived from an EMBL/GenBank/DDBJ whole genome shotgun (WGS) entry which is preliminary data.</text>
</comment>
<dbReference type="PANTHER" id="PTHR30193:SF37">
    <property type="entry name" value="INNER MEMBRANE ABC TRANSPORTER PERMEASE PROTEIN YCJO"/>
    <property type="match status" value="1"/>
</dbReference>
<evidence type="ECO:0000256" key="5">
    <source>
        <dbReference type="ARBA" id="ARBA00022989"/>
    </source>
</evidence>
<protein>
    <submittedName>
        <fullName evidence="8">ABC transporter permease</fullName>
    </submittedName>
</protein>
<dbReference type="InterPro" id="IPR000515">
    <property type="entry name" value="MetI-like"/>
</dbReference>
<feature type="transmembrane region" description="Helical" evidence="7">
    <location>
        <begin position="242"/>
        <end position="263"/>
    </location>
</feature>